<dbReference type="PRINTS" id="PR00682">
    <property type="entry name" value="IPNSYNTHASE"/>
</dbReference>
<evidence type="ECO:0000256" key="5">
    <source>
        <dbReference type="ARBA" id="ARBA00019045"/>
    </source>
</evidence>
<dbReference type="InterPro" id="IPR044861">
    <property type="entry name" value="IPNS-like_FE2OG_OXY"/>
</dbReference>
<comment type="similarity">
    <text evidence="11">Belongs to the iron/ascorbate-dependent oxidoreductase family.</text>
</comment>
<dbReference type="PANTHER" id="PTHR47990">
    <property type="entry name" value="2-OXOGLUTARATE (2OG) AND FE(II)-DEPENDENT OXYGENASE SUPERFAMILY PROTEIN-RELATED"/>
    <property type="match status" value="1"/>
</dbReference>
<evidence type="ECO:0000256" key="11">
    <source>
        <dbReference type="RuleBase" id="RU003682"/>
    </source>
</evidence>
<evidence type="ECO:0000256" key="8">
    <source>
        <dbReference type="ARBA" id="ARBA00031282"/>
    </source>
</evidence>
<comment type="cofactor">
    <cofactor evidence="1">
        <name>Fe(2+)</name>
        <dbReference type="ChEBI" id="CHEBI:29033"/>
    </cofactor>
</comment>
<evidence type="ECO:0000256" key="3">
    <source>
        <dbReference type="ARBA" id="ARBA00012293"/>
    </source>
</evidence>
<evidence type="ECO:0000256" key="10">
    <source>
        <dbReference type="ARBA" id="ARBA00049359"/>
    </source>
</evidence>
<evidence type="ECO:0000256" key="4">
    <source>
        <dbReference type="ARBA" id="ARBA00012531"/>
    </source>
</evidence>
<dbReference type="EC" id="1.13.12.19" evidence="4"/>
<comment type="catalytic activity">
    <reaction evidence="10">
        <text>L-arginine + 2-oxoglutarate + O2 = guanidine + L-glutamate 5-semialdehyde + succinate + CO2</text>
        <dbReference type="Rhea" id="RHEA:31535"/>
        <dbReference type="ChEBI" id="CHEBI:15379"/>
        <dbReference type="ChEBI" id="CHEBI:16526"/>
        <dbReference type="ChEBI" id="CHEBI:16810"/>
        <dbReference type="ChEBI" id="CHEBI:30031"/>
        <dbReference type="ChEBI" id="CHEBI:30087"/>
        <dbReference type="ChEBI" id="CHEBI:32682"/>
        <dbReference type="ChEBI" id="CHEBI:58066"/>
        <dbReference type="EC" id="1.14.20.7"/>
    </reaction>
</comment>
<evidence type="ECO:0000256" key="2">
    <source>
        <dbReference type="ARBA" id="ARBA00004767"/>
    </source>
</evidence>
<dbReference type="PROSITE" id="PS51471">
    <property type="entry name" value="FE2OG_OXY"/>
    <property type="match status" value="1"/>
</dbReference>
<dbReference type="Proteomes" id="UP000615326">
    <property type="component" value="Unassembled WGS sequence"/>
</dbReference>
<name>A0ABX0K8A2_9PROT</name>
<dbReference type="InterPro" id="IPR005123">
    <property type="entry name" value="Oxoglu/Fe-dep_dioxygenase_dom"/>
</dbReference>
<dbReference type="InterPro" id="IPR050231">
    <property type="entry name" value="Iron_ascorbate_oxido_reductase"/>
</dbReference>
<dbReference type="SUPFAM" id="SSF51197">
    <property type="entry name" value="Clavaminate synthase-like"/>
    <property type="match status" value="1"/>
</dbReference>
<evidence type="ECO:0000259" key="12">
    <source>
        <dbReference type="PROSITE" id="PS51471"/>
    </source>
</evidence>
<gene>
    <name evidence="13" type="ORF">GOB84_02450</name>
</gene>
<accession>A0ABX0K8A2</accession>
<dbReference type="Pfam" id="PF14226">
    <property type="entry name" value="DIOX_N"/>
    <property type="match status" value="1"/>
</dbReference>
<evidence type="ECO:0000313" key="14">
    <source>
        <dbReference type="Proteomes" id="UP000615326"/>
    </source>
</evidence>
<dbReference type="Gene3D" id="2.60.120.330">
    <property type="entry name" value="B-lactam Antibiotic, Isopenicillin N Synthase, Chain"/>
    <property type="match status" value="1"/>
</dbReference>
<keyword evidence="11" id="KW-0560">Oxidoreductase</keyword>
<comment type="pathway">
    <text evidence="2">Alkene biosynthesis; ethylene biosynthesis via 2-oxoglutarate.</text>
</comment>
<keyword evidence="6" id="KW-0266">Ethylene biosynthesis</keyword>
<protein>
    <recommendedName>
        <fullName evidence="5">2-oxoglutarate-dependent ethylene/succinate-forming enzyme</fullName>
        <ecNumber evidence="4">1.13.12.19</ecNumber>
        <ecNumber evidence="3">1.14.20.7</ecNumber>
    </recommendedName>
    <alternativeName>
        <fullName evidence="7">2-oxoglutarate dioxygenase (ethylene-forming)</fullName>
    </alternativeName>
    <alternativeName>
        <fullName evidence="8">2-oxoglutarate/L-arginine monooxygenase/decarboxylase (succinate-forming)</fullName>
    </alternativeName>
</protein>
<dbReference type="EC" id="1.14.20.7" evidence="3"/>
<sequence length="328" mass="36262">MARHQTTERCPMNPDPGIIPVLDVTRALAGDPAAAEDTASLLRAASEETGFVFIRGHGIPASKIAAGFAAAEAFHSLPAAIKNHWPINDAMEGYLAQGGATFTTSPDLSAENRSDRNAAFFIGDIRPDGTIPCPDIAELPDFRPAISALYQAFLTLSHALLPLYARALRLPSDTFEPAFRHPMTTLRLTHYPPAQYQPDEYGIAPHVDSSFITLLAQNPVPGLQLRLRDGRWTDAPSLPDTLLINTGDMLRRWSNDRFIATPHRASNASEKDRHAIPFFFHPDKEYRMTCLPGCETPERPEGYPPLTAAEYMTWFNRNNYRHMAGKSA</sequence>
<keyword evidence="11" id="KW-0479">Metal-binding</keyword>
<keyword evidence="11" id="KW-0408">Iron</keyword>
<keyword evidence="14" id="KW-1185">Reference proteome</keyword>
<evidence type="ECO:0000256" key="1">
    <source>
        <dbReference type="ARBA" id="ARBA00001954"/>
    </source>
</evidence>
<comment type="catalytic activity">
    <reaction evidence="9">
        <text>2-oxoglutarate + O2 + 2 H(+) = ethene + 3 CO2 + H2O</text>
        <dbReference type="Rhea" id="RHEA:31523"/>
        <dbReference type="ChEBI" id="CHEBI:15377"/>
        <dbReference type="ChEBI" id="CHEBI:15378"/>
        <dbReference type="ChEBI" id="CHEBI:15379"/>
        <dbReference type="ChEBI" id="CHEBI:16526"/>
        <dbReference type="ChEBI" id="CHEBI:16810"/>
        <dbReference type="ChEBI" id="CHEBI:18153"/>
        <dbReference type="EC" id="1.13.12.19"/>
    </reaction>
</comment>
<evidence type="ECO:0000256" key="7">
    <source>
        <dbReference type="ARBA" id="ARBA00031011"/>
    </source>
</evidence>
<proteinExistence type="inferred from homology"/>
<evidence type="ECO:0000313" key="13">
    <source>
        <dbReference type="EMBL" id="NHO31431.1"/>
    </source>
</evidence>
<comment type="caution">
    <text evidence="13">The sequence shown here is derived from an EMBL/GenBank/DDBJ whole genome shotgun (WGS) entry which is preliminary data.</text>
</comment>
<dbReference type="EMBL" id="WOSW01000002">
    <property type="protein sequence ID" value="NHO31431.1"/>
    <property type="molecule type" value="Genomic_DNA"/>
</dbReference>
<evidence type="ECO:0000256" key="9">
    <source>
        <dbReference type="ARBA" id="ARBA00047725"/>
    </source>
</evidence>
<organism evidence="13 14">
    <name type="scientific">Acetobacter fallax</name>
    <dbReference type="NCBI Taxonomy" id="1737473"/>
    <lineage>
        <taxon>Bacteria</taxon>
        <taxon>Pseudomonadati</taxon>
        <taxon>Pseudomonadota</taxon>
        <taxon>Alphaproteobacteria</taxon>
        <taxon>Acetobacterales</taxon>
        <taxon>Acetobacteraceae</taxon>
        <taxon>Acetobacter</taxon>
    </lineage>
</organism>
<dbReference type="InterPro" id="IPR027443">
    <property type="entry name" value="IPNS-like_sf"/>
</dbReference>
<dbReference type="InterPro" id="IPR026992">
    <property type="entry name" value="DIOX_N"/>
</dbReference>
<reference evidence="13 14" key="1">
    <citation type="journal article" date="2020" name="Int. J. Syst. Evol. Microbiol.">
        <title>Novel acetic acid bacteria from cider fermentations: Acetobacter conturbans sp. nov. and Acetobacter fallax sp. nov.</title>
        <authorList>
            <person name="Sombolestani A.S."/>
            <person name="Cleenwerck I."/>
            <person name="Cnockaert M."/>
            <person name="Borremans W."/>
            <person name="Wieme A.D."/>
            <person name="De Vuyst L."/>
            <person name="Vandamme P."/>
        </authorList>
    </citation>
    <scope>NUCLEOTIDE SEQUENCE [LARGE SCALE GENOMIC DNA]</scope>
    <source>
        <strain evidence="13 14">LMG 1637</strain>
    </source>
</reference>
<dbReference type="Pfam" id="PF03171">
    <property type="entry name" value="2OG-FeII_Oxy"/>
    <property type="match status" value="1"/>
</dbReference>
<feature type="domain" description="Fe2OG dioxygenase" evidence="12">
    <location>
        <begin position="181"/>
        <end position="282"/>
    </location>
</feature>
<evidence type="ECO:0000256" key="6">
    <source>
        <dbReference type="ARBA" id="ARBA00022666"/>
    </source>
</evidence>